<gene>
    <name evidence="2" type="ORF">GCM10009740_07880</name>
</gene>
<protein>
    <submittedName>
        <fullName evidence="2">Efflux RND transporter permease subunit</fullName>
    </submittedName>
</protein>
<feature type="transmembrane region" description="Helical" evidence="1">
    <location>
        <begin position="482"/>
        <end position="507"/>
    </location>
</feature>
<proteinExistence type="predicted"/>
<feature type="transmembrane region" description="Helical" evidence="1">
    <location>
        <begin position="897"/>
        <end position="918"/>
    </location>
</feature>
<name>A0ABN2TU07_9MICO</name>
<keyword evidence="3" id="KW-1185">Reference proteome</keyword>
<keyword evidence="1" id="KW-0812">Transmembrane</keyword>
<feature type="transmembrane region" description="Helical" evidence="1">
    <location>
        <begin position="341"/>
        <end position="364"/>
    </location>
</feature>
<keyword evidence="1" id="KW-1133">Transmembrane helix</keyword>
<dbReference type="Gene3D" id="3.30.70.1430">
    <property type="entry name" value="Multidrug efflux transporter AcrB pore domain"/>
    <property type="match status" value="2"/>
</dbReference>
<dbReference type="InterPro" id="IPR027463">
    <property type="entry name" value="AcrB_DN_DC_subdom"/>
</dbReference>
<dbReference type="PANTHER" id="PTHR32063">
    <property type="match status" value="1"/>
</dbReference>
<dbReference type="SUPFAM" id="SSF82866">
    <property type="entry name" value="Multidrug efflux transporter AcrB transmembrane domain"/>
    <property type="match status" value="2"/>
</dbReference>
<dbReference type="SUPFAM" id="SSF82693">
    <property type="entry name" value="Multidrug efflux transporter AcrB pore domain, PN1, PN2, PC1 and PC2 subdomains"/>
    <property type="match status" value="3"/>
</dbReference>
<keyword evidence="1" id="KW-0472">Membrane</keyword>
<evidence type="ECO:0000256" key="1">
    <source>
        <dbReference type="SAM" id="Phobius"/>
    </source>
</evidence>
<sequence>MSPGALVGANPRFGRLVLAVAAGILVLGAAALGSAKLDFLPEFMPPSVQVQTEALGLSAAEVEQLVTVPLEQDLLNGVPWLDHIHSRSQAGLSAIDILFEPGTDIYAARQMVQERLTQAHALPNVGSPPIMVEPLASASRVAMIGLHSKTVPLIDMSVLARWKIRPRLMGIPGVANVSIYGQRDRQLQVQVDPVTLHRQGVTLTQVIETTGNALWVSPLTFVEASTPGTGGFVEGANQRLAVQHVLPITTAKNLAQVSIEDTEPPKRLSDVAQVIEDHQPLIGDAVTAEPSLFLVIQKFPEADTETVTKAVEDALTGLRPGLGGIEVDASVYRPASFIESAAHTVGLAGAAGLVALTIGALLLFWSLRAALVIAGSVLVSVTATLYILYLRGTTLTSMTLAGLLVAVVLIVNEVASDVDTVRAGWRAERSAGVGRPAREVLTDALGATRRTAFVGLLACAMAAVPVLALSTLATAFTRPLVLTYVLALAVALVVGLTVTPALLLLFLRDNAPGRRETRPVRAAAGVLSRIVSRVATTRVLVWSLAAGLAVVGVGVAAAAVVTGSPALVPTARDLDLLMHVDMPTGTSLTEMTRVSERMSSELRALPGVTAVGGHVGRAVSSDQLGDVNSGELWLTLDGSADYQSVRDSINRVAHRYPGVGTALMTYTTDRVDQATAAGAHDIVVRLFGQDLTAMQATATKVAGAMSTVAGLQGAHVVATPRQPTVHVEVNLAAADRAGLRPGDVRREATTLASGLVVGNLYEQAKVFDVVVLGTPTTRANLSGLEDVRIDTPSGSQVRLGDVAKVTVGPEPATIVHDQAVRSVDVVADLTGGGAANVVSDVTTAVDRIPMPSETHLQVLSDAADREADGRRVALVSLAVLVGLLLLVQAATGSWRAAAAVVLLAPLGGVGAVLVAPAVGGLESAGPMLGVFAAIALTLVGGLASARGIGARVLVTAGDGVGLGTGLGTGAGTGRGDGAGEVARPRVGPVAAAAGERVVPVLRSALLVALAMAPAAVLGDRAGSEVLQPFAVSLLAGLVTSSFVVLCLVPALCGVPKGAQR</sequence>
<dbReference type="PRINTS" id="PR00702">
    <property type="entry name" value="ACRIFLAVINRP"/>
</dbReference>
<dbReference type="Gene3D" id="3.30.2090.10">
    <property type="entry name" value="Multidrug efflux transporter AcrB TolC docking domain, DN and DC subdomains"/>
    <property type="match status" value="2"/>
</dbReference>
<dbReference type="SUPFAM" id="SSF82714">
    <property type="entry name" value="Multidrug efflux transporter AcrB TolC docking domain, DN and DC subdomains"/>
    <property type="match status" value="1"/>
</dbReference>
<dbReference type="Gene3D" id="3.30.70.1320">
    <property type="entry name" value="Multidrug efflux transporter AcrB pore domain like"/>
    <property type="match status" value="1"/>
</dbReference>
<dbReference type="PANTHER" id="PTHR32063:SF4">
    <property type="entry name" value="SLR6043 PROTEIN"/>
    <property type="match status" value="1"/>
</dbReference>
<dbReference type="Proteomes" id="UP001501285">
    <property type="component" value="Unassembled WGS sequence"/>
</dbReference>
<evidence type="ECO:0000313" key="3">
    <source>
        <dbReference type="Proteomes" id="UP001501285"/>
    </source>
</evidence>
<feature type="transmembrane region" description="Helical" evidence="1">
    <location>
        <begin position="872"/>
        <end position="890"/>
    </location>
</feature>
<feature type="transmembrane region" description="Helical" evidence="1">
    <location>
        <begin position="371"/>
        <end position="389"/>
    </location>
</feature>
<comment type="caution">
    <text evidence="2">The sequence shown here is derived from an EMBL/GenBank/DDBJ whole genome shotgun (WGS) entry which is preliminary data.</text>
</comment>
<feature type="transmembrane region" description="Helical" evidence="1">
    <location>
        <begin position="539"/>
        <end position="561"/>
    </location>
</feature>
<evidence type="ECO:0000313" key="2">
    <source>
        <dbReference type="EMBL" id="GAA2021632.1"/>
    </source>
</evidence>
<accession>A0ABN2TU07</accession>
<dbReference type="EMBL" id="BAAANB010000001">
    <property type="protein sequence ID" value="GAA2021632.1"/>
    <property type="molecule type" value="Genomic_DNA"/>
</dbReference>
<feature type="transmembrane region" description="Helical" evidence="1">
    <location>
        <begin position="1029"/>
        <end position="1054"/>
    </location>
</feature>
<dbReference type="Pfam" id="PF00873">
    <property type="entry name" value="ACR_tran"/>
    <property type="match status" value="1"/>
</dbReference>
<dbReference type="InterPro" id="IPR001036">
    <property type="entry name" value="Acrflvin-R"/>
</dbReference>
<organism evidence="2 3">
    <name type="scientific">Terrabacter terrae</name>
    <dbReference type="NCBI Taxonomy" id="318434"/>
    <lineage>
        <taxon>Bacteria</taxon>
        <taxon>Bacillati</taxon>
        <taxon>Actinomycetota</taxon>
        <taxon>Actinomycetes</taxon>
        <taxon>Micrococcales</taxon>
        <taxon>Intrasporangiaceae</taxon>
        <taxon>Terrabacter</taxon>
    </lineage>
</organism>
<feature type="transmembrane region" description="Helical" evidence="1">
    <location>
        <begin position="924"/>
        <end position="943"/>
    </location>
</feature>
<feature type="transmembrane region" description="Helical" evidence="1">
    <location>
        <begin position="453"/>
        <end position="476"/>
    </location>
</feature>
<feature type="transmembrane region" description="Helical" evidence="1">
    <location>
        <begin position="395"/>
        <end position="415"/>
    </location>
</feature>
<dbReference type="Gene3D" id="1.20.1640.10">
    <property type="entry name" value="Multidrug efflux transporter AcrB transmembrane domain"/>
    <property type="match status" value="3"/>
</dbReference>
<dbReference type="Gene3D" id="3.30.70.1440">
    <property type="entry name" value="Multidrug efflux transporter AcrB pore domain"/>
    <property type="match status" value="1"/>
</dbReference>
<reference evidence="2 3" key="1">
    <citation type="journal article" date="2019" name="Int. J. Syst. Evol. Microbiol.">
        <title>The Global Catalogue of Microorganisms (GCM) 10K type strain sequencing project: providing services to taxonomists for standard genome sequencing and annotation.</title>
        <authorList>
            <consortium name="The Broad Institute Genomics Platform"/>
            <consortium name="The Broad Institute Genome Sequencing Center for Infectious Disease"/>
            <person name="Wu L."/>
            <person name="Ma J."/>
        </authorList>
    </citation>
    <scope>NUCLEOTIDE SEQUENCE [LARGE SCALE GENOMIC DNA]</scope>
    <source>
        <strain evidence="2 3">JCM 14283</strain>
    </source>
</reference>
<feature type="transmembrane region" description="Helical" evidence="1">
    <location>
        <begin position="1000"/>
        <end position="1017"/>
    </location>
</feature>